<gene>
    <name evidence="8" type="ORF">TWF694_003645</name>
</gene>
<dbReference type="PANTHER" id="PTHR47103:SF8">
    <property type="entry name" value="DNA-BINDING PROTEIN"/>
    <property type="match status" value="1"/>
</dbReference>
<sequence>MSGWGVEPPEAEEEEWTPQEITSTTPAGGAGDGTITKVNAGDNFFSGEEADTGDRDFRGPMTCRKCNEEGHKAADCPNVKCNCCGKAGHTAKDCENPKCKICRKDGHLAIDCKTQTCDSCGEVGHNPRKCPTPKCSICQSEEHISYDCEHKKCKYCGEEGHMVRECPKKAEEPCRNCQEVGHRAAQCNSNRKMHFGEIKVSTADAETIETVWNDMKKAGEGRDLDSFKDAFFKYVNLCPDSTFPQLQSAFREGGFVYTLVAVKKEISPTQVIVDLQGNMEKKEYVVTFQTSLKGRRTRIANRENRFPENDEENDQRLFKAGFVQESYVPYCTNCNQRGHSLKACTEERATGEFEAPIIKCVNCSQEGHRSRDCTEERKKCMNPNACRNCGEEGHESKECPKPRDASSVQCRKCEKMGHFSKDCPDAPKMTCRNCDQEGHRAAECPEPKKSMTCNNCGEEGHKRSDCPNPRKIICNNCDEEGHMGRDCPKPRDPARQKCRNCDIMGHDARSCPKPRDMSRVKCNECSETGHFSKNCPNKGADDGGYGSKSSVGGDGGYHGSTSNIDTSKPAWMDDEKPASGGAW</sequence>
<feature type="domain" description="CCHC-type" evidence="7">
    <location>
        <begin position="359"/>
        <end position="375"/>
    </location>
</feature>
<evidence type="ECO:0000256" key="2">
    <source>
        <dbReference type="ARBA" id="ARBA00022737"/>
    </source>
</evidence>
<dbReference type="InterPro" id="IPR001878">
    <property type="entry name" value="Znf_CCHC"/>
</dbReference>
<dbReference type="Pfam" id="PF00098">
    <property type="entry name" value="zf-CCHC"/>
    <property type="match status" value="10"/>
</dbReference>
<dbReference type="SMART" id="SM00343">
    <property type="entry name" value="ZnF_C2HC"/>
    <property type="match status" value="16"/>
</dbReference>
<proteinExistence type="predicted"/>
<feature type="domain" description="CCHC-type" evidence="7">
    <location>
        <begin position="80"/>
        <end position="96"/>
    </location>
</feature>
<dbReference type="PROSITE" id="PS50158">
    <property type="entry name" value="ZF_CCHC"/>
    <property type="match status" value="11"/>
</dbReference>
<keyword evidence="3 5" id="KW-0863">Zinc-finger</keyword>
<dbReference type="GO" id="GO:0003676">
    <property type="term" value="F:nucleic acid binding"/>
    <property type="evidence" value="ECO:0007669"/>
    <property type="project" value="InterPro"/>
</dbReference>
<feature type="domain" description="CCHC-type" evidence="7">
    <location>
        <begin position="117"/>
        <end position="131"/>
    </location>
</feature>
<dbReference type="GO" id="GO:0008270">
    <property type="term" value="F:zinc ion binding"/>
    <property type="evidence" value="ECO:0007669"/>
    <property type="project" value="UniProtKB-KW"/>
</dbReference>
<evidence type="ECO:0000313" key="8">
    <source>
        <dbReference type="EMBL" id="KAK6530283.1"/>
    </source>
</evidence>
<dbReference type="AlphaFoldDB" id="A0AAV9X011"/>
<evidence type="ECO:0000256" key="1">
    <source>
        <dbReference type="ARBA" id="ARBA00022723"/>
    </source>
</evidence>
<comment type="caution">
    <text evidence="8">The sequence shown here is derived from an EMBL/GenBank/DDBJ whole genome shotgun (WGS) entry which is preliminary data.</text>
</comment>
<dbReference type="SUPFAM" id="SSF57756">
    <property type="entry name" value="Retrovirus zinc finger-like domains"/>
    <property type="match status" value="7"/>
</dbReference>
<keyword evidence="2" id="KW-0677">Repeat</keyword>
<name>A0AAV9X011_9PEZI</name>
<evidence type="ECO:0000256" key="6">
    <source>
        <dbReference type="SAM" id="MobiDB-lite"/>
    </source>
</evidence>
<feature type="domain" description="CCHC-type" evidence="7">
    <location>
        <begin position="410"/>
        <end position="425"/>
    </location>
</feature>
<keyword evidence="9" id="KW-1185">Reference proteome</keyword>
<organism evidence="8 9">
    <name type="scientific">Orbilia ellipsospora</name>
    <dbReference type="NCBI Taxonomy" id="2528407"/>
    <lineage>
        <taxon>Eukaryota</taxon>
        <taxon>Fungi</taxon>
        <taxon>Dikarya</taxon>
        <taxon>Ascomycota</taxon>
        <taxon>Pezizomycotina</taxon>
        <taxon>Orbiliomycetes</taxon>
        <taxon>Orbiliales</taxon>
        <taxon>Orbiliaceae</taxon>
        <taxon>Orbilia</taxon>
    </lineage>
</organism>
<feature type="domain" description="CCHC-type" evidence="7">
    <location>
        <begin position="386"/>
        <end position="401"/>
    </location>
</feature>
<dbReference type="Proteomes" id="UP001365542">
    <property type="component" value="Unassembled WGS sequence"/>
</dbReference>
<evidence type="ECO:0000256" key="4">
    <source>
        <dbReference type="ARBA" id="ARBA00022833"/>
    </source>
</evidence>
<feature type="domain" description="CCHC-type" evidence="7">
    <location>
        <begin position="431"/>
        <end position="446"/>
    </location>
</feature>
<dbReference type="PANTHER" id="PTHR47103">
    <property type="entry name" value="DNA-BINDING PROTEIN"/>
    <property type="match status" value="1"/>
</dbReference>
<evidence type="ECO:0000313" key="9">
    <source>
        <dbReference type="Proteomes" id="UP001365542"/>
    </source>
</evidence>
<feature type="domain" description="CCHC-type" evidence="7">
    <location>
        <begin position="521"/>
        <end position="537"/>
    </location>
</feature>
<feature type="domain" description="CCHC-type" evidence="7">
    <location>
        <begin position="474"/>
        <end position="489"/>
    </location>
</feature>
<protein>
    <recommendedName>
        <fullName evidence="7">CCHC-type domain-containing protein</fullName>
    </recommendedName>
</protein>
<dbReference type="EMBL" id="JAVHJO010000013">
    <property type="protein sequence ID" value="KAK6530283.1"/>
    <property type="molecule type" value="Genomic_DNA"/>
</dbReference>
<dbReference type="Gene3D" id="4.10.60.10">
    <property type="entry name" value="Zinc finger, CCHC-type"/>
    <property type="match status" value="8"/>
</dbReference>
<keyword evidence="1" id="KW-0479">Metal-binding</keyword>
<feature type="region of interest" description="Disordered" evidence="6">
    <location>
        <begin position="1"/>
        <end position="53"/>
    </location>
</feature>
<evidence type="ECO:0000259" key="7">
    <source>
        <dbReference type="PROSITE" id="PS50158"/>
    </source>
</evidence>
<feature type="domain" description="CCHC-type" evidence="7">
    <location>
        <begin position="152"/>
        <end position="168"/>
    </location>
</feature>
<keyword evidence="4" id="KW-0862">Zinc</keyword>
<feature type="domain" description="CCHC-type" evidence="7">
    <location>
        <begin position="453"/>
        <end position="468"/>
    </location>
</feature>
<feature type="compositionally biased region" description="Gly residues" evidence="6">
    <location>
        <begin position="543"/>
        <end position="558"/>
    </location>
</feature>
<accession>A0AAV9X011</accession>
<feature type="domain" description="CCHC-type" evidence="7">
    <location>
        <begin position="63"/>
        <end position="78"/>
    </location>
</feature>
<evidence type="ECO:0000256" key="3">
    <source>
        <dbReference type="ARBA" id="ARBA00022771"/>
    </source>
</evidence>
<reference evidence="8 9" key="1">
    <citation type="submission" date="2019-10" db="EMBL/GenBank/DDBJ databases">
        <authorList>
            <person name="Palmer J.M."/>
        </authorList>
    </citation>
    <scope>NUCLEOTIDE SEQUENCE [LARGE SCALE GENOMIC DNA]</scope>
    <source>
        <strain evidence="8 9">TWF694</strain>
    </source>
</reference>
<feature type="region of interest" description="Disordered" evidence="6">
    <location>
        <begin position="543"/>
        <end position="583"/>
    </location>
</feature>
<evidence type="ECO:0000256" key="5">
    <source>
        <dbReference type="PROSITE-ProRule" id="PRU00047"/>
    </source>
</evidence>
<dbReference type="InterPro" id="IPR036875">
    <property type="entry name" value="Znf_CCHC_sf"/>
</dbReference>